<dbReference type="FunFam" id="1.10.10.10:FF:000001">
    <property type="entry name" value="LysR family transcriptional regulator"/>
    <property type="match status" value="1"/>
</dbReference>
<keyword evidence="3" id="KW-0238">DNA-binding</keyword>
<evidence type="ECO:0000256" key="4">
    <source>
        <dbReference type="ARBA" id="ARBA00023163"/>
    </source>
</evidence>
<dbReference type="PANTHER" id="PTHR30537">
    <property type="entry name" value="HTH-TYPE TRANSCRIPTIONAL REGULATOR"/>
    <property type="match status" value="1"/>
</dbReference>
<evidence type="ECO:0000313" key="9">
    <source>
        <dbReference type="EMBL" id="TAY51892.1"/>
    </source>
</evidence>
<keyword evidence="4" id="KW-0804">Transcription</keyword>
<dbReference type="Pfam" id="PF00126">
    <property type="entry name" value="HTH_1"/>
    <property type="match status" value="1"/>
</dbReference>
<organism evidence="9 10">
    <name type="scientific">Rhizobium leguminosarum</name>
    <dbReference type="NCBI Taxonomy" id="384"/>
    <lineage>
        <taxon>Bacteria</taxon>
        <taxon>Pseudomonadati</taxon>
        <taxon>Pseudomonadota</taxon>
        <taxon>Alphaproteobacteria</taxon>
        <taxon>Hyphomicrobiales</taxon>
        <taxon>Rhizobiaceae</taxon>
        <taxon>Rhizobium/Agrobacterium group</taxon>
        <taxon>Rhizobium</taxon>
    </lineage>
</organism>
<dbReference type="GO" id="GO:0006351">
    <property type="term" value="P:DNA-templated transcription"/>
    <property type="evidence" value="ECO:0007669"/>
    <property type="project" value="TreeGrafter"/>
</dbReference>
<evidence type="ECO:0000256" key="6">
    <source>
        <dbReference type="ARBA" id="ARBA00067332"/>
    </source>
</evidence>
<accession>A0A7M3DTG0</accession>
<evidence type="ECO:0000256" key="5">
    <source>
        <dbReference type="ARBA" id="ARBA00054626"/>
    </source>
</evidence>
<evidence type="ECO:0000313" key="10">
    <source>
        <dbReference type="Proteomes" id="UP000292974"/>
    </source>
</evidence>
<protein>
    <recommendedName>
        <fullName evidence="6">HTH-type transcriptional regulator TtuA</fullName>
    </recommendedName>
    <alternativeName>
        <fullName evidence="7">Tartrate utilization transcriptional regulator</fullName>
    </alternativeName>
</protein>
<dbReference type="AlphaFoldDB" id="A0A7M3DTG0"/>
<dbReference type="GeneID" id="61426847"/>
<evidence type="ECO:0000259" key="8">
    <source>
        <dbReference type="PROSITE" id="PS50931"/>
    </source>
</evidence>
<sequence>MGPTLHFSVQRKEWGGQIVDELGNIKTFIDVVECGSFSAAARRKDTTVSSVARQVKALEDELGVRLLNRTTRSNSLTEPGANFYERARTVVTELRSAKQEASSFQTTVKGLLRVCLRISASRVILPALPAFLERHPDLVLDVMLSDERLDLVAHKIDVGVWLGHLEDSRIVARRLTPSKRVICASPAYLAKRGVPSTPQEITQHNCIIYQGSIYQDLWRFTKGDEQIDVTVHGNLRTNTSPVLVAAVLSGMGLAVLQEFTVRSALADGTLKQILPEYEVSPTDVDTGVYAVYPNARGMTRKTRVFIDFLVDLFRRP</sequence>
<comment type="caution">
    <text evidence="9">The sequence shown here is derived from an EMBL/GenBank/DDBJ whole genome shotgun (WGS) entry which is preliminary data.</text>
</comment>
<gene>
    <name evidence="9" type="ORF">ELH90_09490</name>
</gene>
<evidence type="ECO:0000256" key="3">
    <source>
        <dbReference type="ARBA" id="ARBA00023125"/>
    </source>
</evidence>
<evidence type="ECO:0000256" key="1">
    <source>
        <dbReference type="ARBA" id="ARBA00009437"/>
    </source>
</evidence>
<keyword evidence="2" id="KW-0805">Transcription regulation</keyword>
<dbReference type="InterPro" id="IPR036390">
    <property type="entry name" value="WH_DNA-bd_sf"/>
</dbReference>
<dbReference type="SUPFAM" id="SSF53850">
    <property type="entry name" value="Periplasmic binding protein-like II"/>
    <property type="match status" value="1"/>
</dbReference>
<name>A0A7M3DTG0_RHILE</name>
<dbReference type="GO" id="GO:0043565">
    <property type="term" value="F:sequence-specific DNA binding"/>
    <property type="evidence" value="ECO:0007669"/>
    <property type="project" value="TreeGrafter"/>
</dbReference>
<reference evidence="9 10" key="1">
    <citation type="submission" date="2019-02" db="EMBL/GenBank/DDBJ databases">
        <title>The genomic architecture of introgression among sibling species of bacteria.</title>
        <authorList>
            <person name="Cavassim M.I.A."/>
            <person name="Moeskjaer S."/>
            <person name="Moslemi C."/>
            <person name="Fields B."/>
            <person name="Bachmann A."/>
            <person name="Vilhjalmsson B."/>
            <person name="Schierup M.H."/>
            <person name="Young J.P.W."/>
            <person name="Andersen S.U."/>
        </authorList>
    </citation>
    <scope>NUCLEOTIDE SEQUENCE [LARGE SCALE GENOMIC DNA]</scope>
    <source>
        <strain evidence="9 10">SM135B</strain>
    </source>
</reference>
<dbReference type="InterPro" id="IPR058163">
    <property type="entry name" value="LysR-type_TF_proteobact-type"/>
</dbReference>
<dbReference type="CDD" id="cd08422">
    <property type="entry name" value="PBP2_CrgA_like"/>
    <property type="match status" value="1"/>
</dbReference>
<comment type="function">
    <text evidence="5">Transcriptional regulator of the ttuABCDE tartrate utilization operon.</text>
</comment>
<dbReference type="RefSeq" id="WP_018517182.1">
    <property type="nucleotide sequence ID" value="NZ_CP140866.1"/>
</dbReference>
<evidence type="ECO:0000256" key="2">
    <source>
        <dbReference type="ARBA" id="ARBA00023015"/>
    </source>
</evidence>
<dbReference type="PROSITE" id="PS50931">
    <property type="entry name" value="HTH_LYSR"/>
    <property type="match status" value="1"/>
</dbReference>
<proteinExistence type="inferred from homology"/>
<dbReference type="PANTHER" id="PTHR30537:SF5">
    <property type="entry name" value="HTH-TYPE TRANSCRIPTIONAL ACTIVATOR TTDR-RELATED"/>
    <property type="match status" value="1"/>
</dbReference>
<dbReference type="InterPro" id="IPR036388">
    <property type="entry name" value="WH-like_DNA-bd_sf"/>
</dbReference>
<comment type="similarity">
    <text evidence="1">Belongs to the LysR transcriptional regulatory family.</text>
</comment>
<dbReference type="GO" id="GO:0003700">
    <property type="term" value="F:DNA-binding transcription factor activity"/>
    <property type="evidence" value="ECO:0007669"/>
    <property type="project" value="InterPro"/>
</dbReference>
<evidence type="ECO:0000256" key="7">
    <source>
        <dbReference type="ARBA" id="ARBA00083243"/>
    </source>
</evidence>
<dbReference type="InterPro" id="IPR000847">
    <property type="entry name" value="LysR_HTH_N"/>
</dbReference>
<dbReference type="InterPro" id="IPR005119">
    <property type="entry name" value="LysR_subst-bd"/>
</dbReference>
<dbReference type="Gene3D" id="1.10.10.10">
    <property type="entry name" value="Winged helix-like DNA-binding domain superfamily/Winged helix DNA-binding domain"/>
    <property type="match status" value="1"/>
</dbReference>
<dbReference type="Proteomes" id="UP000292974">
    <property type="component" value="Unassembled WGS sequence"/>
</dbReference>
<feature type="domain" description="HTH lysR-type" evidence="8">
    <location>
        <begin position="20"/>
        <end position="77"/>
    </location>
</feature>
<dbReference type="SUPFAM" id="SSF46785">
    <property type="entry name" value="Winged helix' DNA-binding domain"/>
    <property type="match status" value="1"/>
</dbReference>
<dbReference type="Gene3D" id="3.40.190.290">
    <property type="match status" value="1"/>
</dbReference>
<dbReference type="EMBL" id="SIOP01000001">
    <property type="protein sequence ID" value="TAY51892.1"/>
    <property type="molecule type" value="Genomic_DNA"/>
</dbReference>
<dbReference type="Pfam" id="PF03466">
    <property type="entry name" value="LysR_substrate"/>
    <property type="match status" value="1"/>
</dbReference>